<dbReference type="FunFam" id="1.10.287.1150:FF:000004">
    <property type="entry name" value="2-oxoglutarate dehydrogenase E1 component"/>
    <property type="match status" value="1"/>
</dbReference>
<dbReference type="InterPro" id="IPR029061">
    <property type="entry name" value="THDP-binding"/>
</dbReference>
<keyword evidence="3 7" id="KW-0560">Oxidoreductase</keyword>
<dbReference type="Gene3D" id="1.10.287.1150">
    <property type="entry name" value="TPP helical domain"/>
    <property type="match status" value="1"/>
</dbReference>
<dbReference type="InterPro" id="IPR001017">
    <property type="entry name" value="DH_E1"/>
</dbReference>
<dbReference type="InterPro" id="IPR042179">
    <property type="entry name" value="KGD_C_sf"/>
</dbReference>
<dbReference type="GO" id="GO:0004591">
    <property type="term" value="F:oxoglutarate dehydrogenase (succinyl-transferring) activity"/>
    <property type="evidence" value="ECO:0007669"/>
    <property type="project" value="UniProtKB-EC"/>
</dbReference>
<dbReference type="NCBIfam" id="NF006914">
    <property type="entry name" value="PRK09404.1"/>
    <property type="match status" value="1"/>
</dbReference>
<dbReference type="GO" id="GO:0030976">
    <property type="term" value="F:thiamine pyrophosphate binding"/>
    <property type="evidence" value="ECO:0007669"/>
    <property type="project" value="InterPro"/>
</dbReference>
<dbReference type="Pfam" id="PF16870">
    <property type="entry name" value="OxoGdeHyase_C"/>
    <property type="match status" value="1"/>
</dbReference>
<dbReference type="NCBIfam" id="NF008907">
    <property type="entry name" value="PRK12270.1"/>
    <property type="match status" value="1"/>
</dbReference>
<dbReference type="SUPFAM" id="SSF52518">
    <property type="entry name" value="Thiamin diphosphate-binding fold (THDP-binding)"/>
    <property type="match status" value="2"/>
</dbReference>
<dbReference type="InterPro" id="IPR031717">
    <property type="entry name" value="ODO-1/KGD_C"/>
</dbReference>
<comment type="cofactor">
    <cofactor evidence="1">
        <name>thiamine diphosphate</name>
        <dbReference type="ChEBI" id="CHEBI:58937"/>
    </cofactor>
</comment>
<gene>
    <name evidence="7" type="ORF">MNBD_GAMMA19-926</name>
</gene>
<dbReference type="EMBL" id="UOFV01000215">
    <property type="protein sequence ID" value="VAX00512.1"/>
    <property type="molecule type" value="Genomic_DNA"/>
</dbReference>
<dbReference type="Gene3D" id="3.40.50.12470">
    <property type="match status" value="1"/>
</dbReference>
<dbReference type="GO" id="GO:0006099">
    <property type="term" value="P:tricarboxylic acid cycle"/>
    <property type="evidence" value="ECO:0007669"/>
    <property type="project" value="TreeGrafter"/>
</dbReference>
<dbReference type="GO" id="GO:0005829">
    <property type="term" value="C:cytosol"/>
    <property type="evidence" value="ECO:0007669"/>
    <property type="project" value="TreeGrafter"/>
</dbReference>
<accession>A0A3B1A913</accession>
<reference evidence="7" key="1">
    <citation type="submission" date="2018-06" db="EMBL/GenBank/DDBJ databases">
        <authorList>
            <person name="Zhirakovskaya E."/>
        </authorList>
    </citation>
    <scope>NUCLEOTIDE SEQUENCE</scope>
</reference>
<dbReference type="FunFam" id="3.40.50.12470:FF:000009">
    <property type="entry name" value="2-oxoglutarate dehydrogenase E1 component"/>
    <property type="match status" value="1"/>
</dbReference>
<dbReference type="SMART" id="SM00861">
    <property type="entry name" value="Transket_pyr"/>
    <property type="match status" value="1"/>
</dbReference>
<dbReference type="CDD" id="cd02016">
    <property type="entry name" value="TPP_E1_OGDC_like"/>
    <property type="match status" value="1"/>
</dbReference>
<proteinExistence type="predicted"/>
<evidence type="ECO:0000259" key="6">
    <source>
        <dbReference type="SMART" id="SM00861"/>
    </source>
</evidence>
<dbReference type="EC" id="1.2.4.2" evidence="2"/>
<keyword evidence="5" id="KW-0324">Glycolysis</keyword>
<keyword evidence="4" id="KW-0786">Thiamine pyrophosphate</keyword>
<protein>
    <recommendedName>
        <fullName evidence="2">oxoglutarate dehydrogenase (succinyl-transferring)</fullName>
        <ecNumber evidence="2">1.2.4.2</ecNumber>
    </recommendedName>
</protein>
<dbReference type="PANTHER" id="PTHR23152:SF4">
    <property type="entry name" value="2-OXOADIPATE DEHYDROGENASE COMPLEX COMPONENT E1"/>
    <property type="match status" value="1"/>
</dbReference>
<organism evidence="7">
    <name type="scientific">hydrothermal vent metagenome</name>
    <dbReference type="NCBI Taxonomy" id="652676"/>
    <lineage>
        <taxon>unclassified sequences</taxon>
        <taxon>metagenomes</taxon>
        <taxon>ecological metagenomes</taxon>
    </lineage>
</organism>
<evidence type="ECO:0000256" key="3">
    <source>
        <dbReference type="ARBA" id="ARBA00023002"/>
    </source>
</evidence>
<dbReference type="PIRSF" id="PIRSF000157">
    <property type="entry name" value="Oxoglu_dh_E1"/>
    <property type="match status" value="1"/>
</dbReference>
<dbReference type="Pfam" id="PF02779">
    <property type="entry name" value="Transket_pyr"/>
    <property type="match status" value="1"/>
</dbReference>
<dbReference type="Pfam" id="PF16078">
    <property type="entry name" value="2-oxogl_dehyd_N"/>
    <property type="match status" value="1"/>
</dbReference>
<feature type="domain" description="Transketolase-like pyrimidine-binding" evidence="6">
    <location>
        <begin position="608"/>
        <end position="801"/>
    </location>
</feature>
<dbReference type="PANTHER" id="PTHR23152">
    <property type="entry name" value="2-OXOGLUTARATE DEHYDROGENASE"/>
    <property type="match status" value="1"/>
</dbReference>
<evidence type="ECO:0000256" key="4">
    <source>
        <dbReference type="ARBA" id="ARBA00023052"/>
    </source>
</evidence>
<dbReference type="Gene3D" id="3.40.50.11610">
    <property type="entry name" value="Multifunctional 2-oxoglutarate metabolism enzyme, C-terminal domain"/>
    <property type="match status" value="1"/>
</dbReference>
<sequence length="949" mass="106844">MKKAAMKAMQDNSYLFSANAGFVEEQYAVFLKDPSAVSADWRALFSDEQFSGSRAEDGVSGTGVDHQAIRDEFRRMARQPRMPTAANAAVPEKSCLDAKQVAVLQLINAYRFRGHEHADLDPLELRDQNLVPELHPAFYKLSDDDMATVFNTGSLVGEDTAPLQEILEILRRSYCGHIGLEYMHITDTQQKRWIQQRVEGAGSRYEFPKKQRLDMLKSILSASEFERYLHTRYVGQKRFSLEGAECLIPMLRQLVQQAGENKVAEVVIGMAHRGRLNVLTNILGKAPSSLFDEFEGKSAGQVVNGSGDVKYHQGFSSDIETAGGIVHLALLFNPSHLEIVGPVVGGSVRARQHRRKDTTGSMVLPVLIHGDAAFSGQGVVMENFNMSQARGFSIGGTVHIIINNQIGFTTSNPLDSRSTTYCTEVARMIQAPIFHVNGDDPEAVARIIKIALDFRMVYRKDVVVDMVCYRRHGHSEADEPAATQPMMYKKIRQHARVAQLYADQLIDDDIVSADDVDAMNLQYRDSLDNGETVAPDIVNKYYDKPYWVDWKPYQETDWTENSDTRKSPSYIQDVVSRLYHLPDNMMPHASVRRILDDRHKMARNEMPMDWGFAETMAYASLVEEGYPVRLSGQDSGRGTFFHRHAIIHDQQTGESYTPLQHLAEEQGDFVVIDSLLSEEAVLGFEYGFSTAAPDALVIWEAQFGDFANGAQVVIDQFITSGFSKWGRLSGLVMFLPHGFDGQGPEHSSARLERYLQLCAENNVQVCMPSEPAQMFHMLRRQVLRKMRTPLIVMTPKSLLRHKLSTSRLEDLSDGEFKTVIDDPDGLDAKKVTRIVVCSGKVFFDLLDARRKRELHTVALIRIEQLYPFPTTQFCDVLEAYPKAKQIVWCQEEPQNQGAWQYIRPTLRDSKQDKQVLSYAGRPAAAAPAVGSYKKHIQQLQSLIDTALSE</sequence>
<dbReference type="InterPro" id="IPR005475">
    <property type="entry name" value="Transketolase-like_Pyr-bd"/>
</dbReference>
<dbReference type="InterPro" id="IPR011603">
    <property type="entry name" value="2oxoglutarate_DH_E1"/>
</dbReference>
<dbReference type="GO" id="GO:0006096">
    <property type="term" value="P:glycolytic process"/>
    <property type="evidence" value="ECO:0007669"/>
    <property type="project" value="UniProtKB-KW"/>
</dbReference>
<evidence type="ECO:0000256" key="1">
    <source>
        <dbReference type="ARBA" id="ARBA00001964"/>
    </source>
</evidence>
<dbReference type="InterPro" id="IPR032106">
    <property type="entry name" value="2-oxogl_dehyd_N"/>
</dbReference>
<dbReference type="NCBIfam" id="TIGR00239">
    <property type="entry name" value="2oxo_dh_E1"/>
    <property type="match status" value="1"/>
</dbReference>
<dbReference type="Gene3D" id="3.40.50.970">
    <property type="match status" value="1"/>
</dbReference>
<dbReference type="Pfam" id="PF00676">
    <property type="entry name" value="E1_dh"/>
    <property type="match status" value="1"/>
</dbReference>
<dbReference type="AlphaFoldDB" id="A0A3B1A913"/>
<dbReference type="GO" id="GO:0045252">
    <property type="term" value="C:oxoglutarate dehydrogenase complex"/>
    <property type="evidence" value="ECO:0007669"/>
    <property type="project" value="TreeGrafter"/>
</dbReference>
<name>A0A3B1A913_9ZZZZ</name>
<evidence type="ECO:0000256" key="2">
    <source>
        <dbReference type="ARBA" id="ARBA00012280"/>
    </source>
</evidence>
<evidence type="ECO:0000313" key="7">
    <source>
        <dbReference type="EMBL" id="VAX00512.1"/>
    </source>
</evidence>
<evidence type="ECO:0000256" key="5">
    <source>
        <dbReference type="ARBA" id="ARBA00023152"/>
    </source>
</evidence>